<protein>
    <submittedName>
        <fullName evidence="1">Uncharacterized protein</fullName>
    </submittedName>
</protein>
<dbReference type="EMBL" id="PDUD01000027">
    <property type="protein sequence ID" value="PHN04076.1"/>
    <property type="molecule type" value="Genomic_DNA"/>
</dbReference>
<comment type="caution">
    <text evidence="1">The sequence shown here is derived from an EMBL/GenBank/DDBJ whole genome shotgun (WGS) entry which is preliminary data.</text>
</comment>
<evidence type="ECO:0000313" key="1">
    <source>
        <dbReference type="EMBL" id="PHN04076.1"/>
    </source>
</evidence>
<evidence type="ECO:0000313" key="2">
    <source>
        <dbReference type="Proteomes" id="UP000223913"/>
    </source>
</evidence>
<keyword evidence="2" id="KW-1185">Reference proteome</keyword>
<name>A0A2D0N6R6_FLAN2</name>
<dbReference type="AlphaFoldDB" id="A0A2D0N6R6"/>
<accession>A0A2D0N6R6</accession>
<proteinExistence type="predicted"/>
<dbReference type="Proteomes" id="UP000223913">
    <property type="component" value="Unassembled WGS sequence"/>
</dbReference>
<sequence length="74" mass="8666">MHNSDFWDIPYIPGETLPSYSLREDYLPATECEPSVDTDQRQLTNDFESKDLYSVYSIGEDFHSARDHDLFPTF</sequence>
<organism evidence="1 2">
    <name type="scientific">Flavilitoribacter nigricans (strain ATCC 23147 / DSM 23189 / NBRC 102662 / NCIMB 1420 / SS-2)</name>
    <name type="common">Lewinella nigricans</name>
    <dbReference type="NCBI Taxonomy" id="1122177"/>
    <lineage>
        <taxon>Bacteria</taxon>
        <taxon>Pseudomonadati</taxon>
        <taxon>Bacteroidota</taxon>
        <taxon>Saprospiria</taxon>
        <taxon>Saprospirales</taxon>
        <taxon>Lewinellaceae</taxon>
        <taxon>Flavilitoribacter</taxon>
    </lineage>
</organism>
<dbReference type="RefSeq" id="WP_099152462.1">
    <property type="nucleotide sequence ID" value="NZ_PDUD01000027.1"/>
</dbReference>
<reference evidence="1 2" key="1">
    <citation type="submission" date="2017-10" db="EMBL/GenBank/DDBJ databases">
        <title>The draft genome sequence of Lewinella nigricans NBRC 102662.</title>
        <authorList>
            <person name="Wang K."/>
        </authorList>
    </citation>
    <scope>NUCLEOTIDE SEQUENCE [LARGE SCALE GENOMIC DNA]</scope>
    <source>
        <strain evidence="1 2">NBRC 102662</strain>
    </source>
</reference>
<gene>
    <name evidence="1" type="ORF">CRP01_23040</name>
</gene>